<gene>
    <name evidence="2" type="ORF">TNIN_326291</name>
</gene>
<protein>
    <submittedName>
        <fullName evidence="2">Uncharacterized protein</fullName>
    </submittedName>
</protein>
<feature type="region of interest" description="Disordered" evidence="1">
    <location>
        <begin position="70"/>
        <end position="95"/>
    </location>
</feature>
<proteinExistence type="predicted"/>
<evidence type="ECO:0000313" key="3">
    <source>
        <dbReference type="Proteomes" id="UP000886998"/>
    </source>
</evidence>
<feature type="compositionally biased region" description="Basic and acidic residues" evidence="1">
    <location>
        <begin position="19"/>
        <end position="29"/>
    </location>
</feature>
<name>A0A8X7BNP1_9ARAC</name>
<feature type="compositionally biased region" description="Basic residues" evidence="1">
    <location>
        <begin position="1"/>
        <end position="18"/>
    </location>
</feature>
<dbReference type="Proteomes" id="UP000886998">
    <property type="component" value="Unassembled WGS sequence"/>
</dbReference>
<accession>A0A8X7BNP1</accession>
<sequence>MPMRKRGASGKVKSKAVKHKGEIPDEKSKTPGNGPHVLRQFLNPEQYQVRLSPKKFPECIPTIETPEKRDLMAPIMGGNNIQGQGQVPPAGSFIS</sequence>
<reference evidence="2" key="1">
    <citation type="submission" date="2020-08" db="EMBL/GenBank/DDBJ databases">
        <title>Multicomponent nature underlies the extraordinary mechanical properties of spider dragline silk.</title>
        <authorList>
            <person name="Kono N."/>
            <person name="Nakamura H."/>
            <person name="Mori M."/>
            <person name="Yoshida Y."/>
            <person name="Ohtoshi R."/>
            <person name="Malay A.D."/>
            <person name="Moran D.A.P."/>
            <person name="Tomita M."/>
            <person name="Numata K."/>
            <person name="Arakawa K."/>
        </authorList>
    </citation>
    <scope>NUCLEOTIDE SEQUENCE</scope>
</reference>
<comment type="caution">
    <text evidence="2">The sequence shown here is derived from an EMBL/GenBank/DDBJ whole genome shotgun (WGS) entry which is preliminary data.</text>
</comment>
<organism evidence="2 3">
    <name type="scientific">Trichonephila inaurata madagascariensis</name>
    <dbReference type="NCBI Taxonomy" id="2747483"/>
    <lineage>
        <taxon>Eukaryota</taxon>
        <taxon>Metazoa</taxon>
        <taxon>Ecdysozoa</taxon>
        <taxon>Arthropoda</taxon>
        <taxon>Chelicerata</taxon>
        <taxon>Arachnida</taxon>
        <taxon>Araneae</taxon>
        <taxon>Araneomorphae</taxon>
        <taxon>Entelegynae</taxon>
        <taxon>Araneoidea</taxon>
        <taxon>Nephilidae</taxon>
        <taxon>Trichonephila</taxon>
        <taxon>Trichonephila inaurata</taxon>
    </lineage>
</organism>
<dbReference type="AlphaFoldDB" id="A0A8X7BNP1"/>
<feature type="compositionally biased region" description="Low complexity" evidence="1">
    <location>
        <begin position="77"/>
        <end position="86"/>
    </location>
</feature>
<evidence type="ECO:0000313" key="2">
    <source>
        <dbReference type="EMBL" id="GFY37758.1"/>
    </source>
</evidence>
<dbReference type="EMBL" id="BMAV01000459">
    <property type="protein sequence ID" value="GFY37758.1"/>
    <property type="molecule type" value="Genomic_DNA"/>
</dbReference>
<keyword evidence="3" id="KW-1185">Reference proteome</keyword>
<feature type="region of interest" description="Disordered" evidence="1">
    <location>
        <begin position="1"/>
        <end position="37"/>
    </location>
</feature>
<evidence type="ECO:0000256" key="1">
    <source>
        <dbReference type="SAM" id="MobiDB-lite"/>
    </source>
</evidence>